<feature type="compositionally biased region" description="Basic residues" evidence="1">
    <location>
        <begin position="1"/>
        <end position="10"/>
    </location>
</feature>
<proteinExistence type="predicted"/>
<accession>A0A1X0NRM1</accession>
<dbReference type="EMBL" id="NBCO01000023">
    <property type="protein sequence ID" value="ORC87133.1"/>
    <property type="molecule type" value="Genomic_DNA"/>
</dbReference>
<feature type="region of interest" description="Disordered" evidence="1">
    <location>
        <begin position="1"/>
        <end position="60"/>
    </location>
</feature>
<feature type="compositionally biased region" description="Basic and acidic residues" evidence="1">
    <location>
        <begin position="47"/>
        <end position="60"/>
    </location>
</feature>
<evidence type="ECO:0000313" key="4">
    <source>
        <dbReference type="Proteomes" id="UP000192257"/>
    </source>
</evidence>
<dbReference type="VEuPathDB" id="TriTrypDB:TM35_000231040"/>
<keyword evidence="2" id="KW-0472">Membrane</keyword>
<organism evidence="3 4">
    <name type="scientific">Trypanosoma theileri</name>
    <dbReference type="NCBI Taxonomy" id="67003"/>
    <lineage>
        <taxon>Eukaryota</taxon>
        <taxon>Discoba</taxon>
        <taxon>Euglenozoa</taxon>
        <taxon>Kinetoplastea</taxon>
        <taxon>Metakinetoplastina</taxon>
        <taxon>Trypanosomatida</taxon>
        <taxon>Trypanosomatidae</taxon>
        <taxon>Trypanosoma</taxon>
    </lineage>
</organism>
<keyword evidence="2" id="KW-0812">Transmembrane</keyword>
<keyword evidence="4" id="KW-1185">Reference proteome</keyword>
<keyword evidence="2" id="KW-1133">Transmembrane helix</keyword>
<dbReference type="GeneID" id="39987124"/>
<comment type="caution">
    <text evidence="3">The sequence shown here is derived from an EMBL/GenBank/DDBJ whole genome shotgun (WGS) entry which is preliminary data.</text>
</comment>
<evidence type="ECO:0000256" key="1">
    <source>
        <dbReference type="SAM" id="MobiDB-lite"/>
    </source>
</evidence>
<evidence type="ECO:0000256" key="2">
    <source>
        <dbReference type="SAM" id="Phobius"/>
    </source>
</evidence>
<dbReference type="AlphaFoldDB" id="A0A1X0NRM1"/>
<reference evidence="3 4" key="1">
    <citation type="submission" date="2017-03" db="EMBL/GenBank/DDBJ databases">
        <title>An alternative strategy for trypanosome survival in the mammalian bloodstream revealed through genome and transcriptome analysis of the ubiquitous bovine parasite Trypanosoma (Megatrypanum) theileri.</title>
        <authorList>
            <person name="Kelly S."/>
            <person name="Ivens A."/>
            <person name="Mott A."/>
            <person name="O'Neill E."/>
            <person name="Emms D."/>
            <person name="Macleod O."/>
            <person name="Voorheis P."/>
            <person name="Matthews J."/>
            <person name="Matthews K."/>
            <person name="Carrington M."/>
        </authorList>
    </citation>
    <scope>NUCLEOTIDE SEQUENCE [LARGE SCALE GENOMIC DNA]</scope>
    <source>
        <strain evidence="3">Edinburgh</strain>
    </source>
</reference>
<sequence length="228" mass="25086">MEPKNVKPHCLHCPCWPGRRRRQTARGEKPEPVDGAGLPHAPLSRPAGKDPGPREPRHEVKKEKFGFWSPLYIGHRQNHVGCRSPCGSMEEHLTTDQRVAGSSPVTDVFRSQKNPSFIGGFFFCFFFFFFWPSGGKRGHPRSFSSHSALRNQGADTTRMLNAKATSKGMGGRTTAAWFAVVFLFSCASKEPQQPLPGTAPAARAASGGTLPNPNPFFFFSNTRSGRKG</sequence>
<gene>
    <name evidence="3" type="ORF">TM35_000231040</name>
</gene>
<evidence type="ECO:0000313" key="3">
    <source>
        <dbReference type="EMBL" id="ORC87133.1"/>
    </source>
</evidence>
<dbReference type="RefSeq" id="XP_028881199.1">
    <property type="nucleotide sequence ID" value="XM_029027344.1"/>
</dbReference>
<name>A0A1X0NRM1_9TRYP</name>
<feature type="transmembrane region" description="Helical" evidence="2">
    <location>
        <begin position="116"/>
        <end position="134"/>
    </location>
</feature>
<dbReference type="Proteomes" id="UP000192257">
    <property type="component" value="Unassembled WGS sequence"/>
</dbReference>
<protein>
    <submittedName>
        <fullName evidence="3">Uncharacterized protein</fullName>
    </submittedName>
</protein>